<evidence type="ECO:0000259" key="9">
    <source>
        <dbReference type="Pfam" id="PF02784"/>
    </source>
</evidence>
<dbReference type="InterPro" id="IPR022643">
    <property type="entry name" value="De-COase2_C"/>
</dbReference>
<comment type="subunit">
    <text evidence="5">Homodimer.</text>
</comment>
<name>A0ABY5V079_9BACT</name>
<feature type="domain" description="Orn/DAP/Arg decarboxylase 2 N-terminal" evidence="9">
    <location>
        <begin position="40"/>
        <end position="271"/>
    </location>
</feature>
<dbReference type="GO" id="GO:0008836">
    <property type="term" value="F:diaminopimelate decarboxylase activity"/>
    <property type="evidence" value="ECO:0007669"/>
    <property type="project" value="UniProtKB-EC"/>
</dbReference>
<evidence type="ECO:0000256" key="3">
    <source>
        <dbReference type="ARBA" id="ARBA00022898"/>
    </source>
</evidence>
<feature type="binding site" evidence="5">
    <location>
        <position position="309"/>
    </location>
    <ligand>
        <name>substrate</name>
    </ligand>
</feature>
<proteinExistence type="inferred from homology"/>
<dbReference type="Gene3D" id="3.20.20.10">
    <property type="entry name" value="Alanine racemase"/>
    <property type="match status" value="1"/>
</dbReference>
<dbReference type="EMBL" id="CP102294">
    <property type="protein sequence ID" value="UWN57606.1"/>
    <property type="molecule type" value="Genomic_DNA"/>
</dbReference>
<comment type="cofactor">
    <cofactor evidence="1 5 7">
        <name>pyridoxal 5'-phosphate</name>
        <dbReference type="ChEBI" id="CHEBI:597326"/>
    </cofactor>
</comment>
<evidence type="ECO:0000256" key="2">
    <source>
        <dbReference type="ARBA" id="ARBA00022793"/>
    </source>
</evidence>
<accession>A0ABY5V079</accession>
<dbReference type="RefSeq" id="WP_019244983.1">
    <property type="nucleotide sequence ID" value="NZ_CAPH01000005.1"/>
</dbReference>
<evidence type="ECO:0000256" key="7">
    <source>
        <dbReference type="RuleBase" id="RU003738"/>
    </source>
</evidence>
<keyword evidence="11" id="KW-1185">Reference proteome</keyword>
<dbReference type="PRINTS" id="PR01181">
    <property type="entry name" value="DAPDCRBXLASE"/>
</dbReference>
<evidence type="ECO:0000313" key="10">
    <source>
        <dbReference type="EMBL" id="UWN57606.1"/>
    </source>
</evidence>
<dbReference type="SUPFAM" id="SSF50621">
    <property type="entry name" value="Alanine racemase C-terminal domain-like"/>
    <property type="match status" value="1"/>
</dbReference>
<evidence type="ECO:0000256" key="6">
    <source>
        <dbReference type="NCBIfam" id="TIGR01048"/>
    </source>
</evidence>
<feature type="binding site" evidence="5">
    <location>
        <position position="363"/>
    </location>
    <ligand>
        <name>pyridoxal 5'-phosphate</name>
        <dbReference type="ChEBI" id="CHEBI:597326"/>
    </ligand>
</feature>
<comment type="catalytic activity">
    <reaction evidence="5 7">
        <text>meso-2,6-diaminopimelate + H(+) = L-lysine + CO2</text>
        <dbReference type="Rhea" id="RHEA:15101"/>
        <dbReference type="ChEBI" id="CHEBI:15378"/>
        <dbReference type="ChEBI" id="CHEBI:16526"/>
        <dbReference type="ChEBI" id="CHEBI:32551"/>
        <dbReference type="ChEBI" id="CHEBI:57791"/>
        <dbReference type="EC" id="4.1.1.20"/>
    </reaction>
</comment>
<feature type="binding site" evidence="5">
    <location>
        <position position="335"/>
    </location>
    <ligand>
        <name>substrate</name>
    </ligand>
</feature>
<dbReference type="SUPFAM" id="SSF51419">
    <property type="entry name" value="PLP-binding barrel"/>
    <property type="match status" value="1"/>
</dbReference>
<feature type="binding site" evidence="5">
    <location>
        <position position="268"/>
    </location>
    <ligand>
        <name>substrate</name>
    </ligand>
</feature>
<evidence type="ECO:0000313" key="11">
    <source>
        <dbReference type="Proteomes" id="UP001059295"/>
    </source>
</evidence>
<feature type="binding site" evidence="5">
    <location>
        <position position="227"/>
    </location>
    <ligand>
        <name>pyridoxal 5'-phosphate</name>
        <dbReference type="ChEBI" id="CHEBI:597326"/>
    </ligand>
</feature>
<dbReference type="Gene3D" id="2.40.37.10">
    <property type="entry name" value="Lyase, Ornithine Decarboxylase, Chain A, domain 1"/>
    <property type="match status" value="1"/>
</dbReference>
<evidence type="ECO:0000259" key="8">
    <source>
        <dbReference type="Pfam" id="PF00278"/>
    </source>
</evidence>
<comment type="function">
    <text evidence="5">Specifically catalyzes the decarboxylation of meso-diaminopimelate (meso-DAP) to L-lysine.</text>
</comment>
<feature type="binding site" evidence="5">
    <location>
        <begin position="265"/>
        <end position="268"/>
    </location>
    <ligand>
        <name>pyridoxal 5'-phosphate</name>
        <dbReference type="ChEBI" id="CHEBI:597326"/>
    </ligand>
</feature>
<dbReference type="PANTHER" id="PTHR43727:SF2">
    <property type="entry name" value="GROUP IV DECARBOXYLASE"/>
    <property type="match status" value="1"/>
</dbReference>
<evidence type="ECO:0000256" key="5">
    <source>
        <dbReference type="HAMAP-Rule" id="MF_02120"/>
    </source>
</evidence>
<feature type="domain" description="Orn/DAP/Arg decarboxylase 2 C-terminal" evidence="8">
    <location>
        <begin position="18"/>
        <end position="361"/>
    </location>
</feature>
<dbReference type="HAMAP" id="MF_02120">
    <property type="entry name" value="LysA"/>
    <property type="match status" value="1"/>
</dbReference>
<dbReference type="InterPro" id="IPR000183">
    <property type="entry name" value="Orn/DAP/Arg_de-COase"/>
</dbReference>
<dbReference type="NCBIfam" id="TIGR01048">
    <property type="entry name" value="lysA"/>
    <property type="match status" value="1"/>
</dbReference>
<feature type="binding site" evidence="5">
    <location>
        <position position="305"/>
    </location>
    <ligand>
        <name>substrate</name>
    </ligand>
</feature>
<dbReference type="PROSITE" id="PS00878">
    <property type="entry name" value="ODR_DC_2_1"/>
    <property type="match status" value="1"/>
</dbReference>
<gene>
    <name evidence="5 10" type="primary">lysA</name>
    <name evidence="10" type="ORF">NQ491_02185</name>
</gene>
<comment type="similarity">
    <text evidence="5">Belongs to the Orn/Lys/Arg decarboxylase class-II family. LysA subfamily.</text>
</comment>
<sequence>MGARKYIGRLQELPTPFYFYDMDLLRSTLATAVSEASRYGYRIHYALKANFDPRIVETIRQAGLGADCVSGNEVRAAIEAGFPAEGIVFAGVGKTDREIEYALGQDIFSFNCESAAEMEAINAVAERMGRRARVALRINPDVDPMTHRYISTGKADNKFGISYTEIDRVIASLKRLSHLEIVGLHFHVGSQIGCMEVFEHLCERVNAIRSWFRERGIVLRHLNMGGGLAVDYENPDREPIPDFAAYFAVFNRRLETEPGQTVHFELGRSLVGQCGDLVTRALYGKTTAARTQVVIVDAGMTDLIRPALYGARHRIENLTSSGKPRTYTVVGPICESSDTFATGIELPETSRGDLLAIRTAGAYGMAMASRYNLRDLPGAVYSDALPTGRQ</sequence>
<dbReference type="EC" id="4.1.1.20" evidence="5 6"/>
<keyword evidence="4 5" id="KW-0456">Lyase</keyword>
<organism evidence="10 11">
    <name type="scientific">Alistipes ihumii AP11</name>
    <dbReference type="NCBI Taxonomy" id="1211813"/>
    <lineage>
        <taxon>Bacteria</taxon>
        <taxon>Pseudomonadati</taxon>
        <taxon>Bacteroidota</taxon>
        <taxon>Bacteroidia</taxon>
        <taxon>Bacteroidales</taxon>
        <taxon>Rikenellaceae</taxon>
        <taxon>Alistipes</taxon>
    </lineage>
</organism>
<keyword evidence="5" id="KW-0028">Amino-acid biosynthesis</keyword>
<dbReference type="GeneID" id="82890505"/>
<dbReference type="Proteomes" id="UP001059295">
    <property type="component" value="Chromosome"/>
</dbReference>
<dbReference type="Pfam" id="PF00278">
    <property type="entry name" value="Orn_DAP_Arg_deC"/>
    <property type="match status" value="1"/>
</dbReference>
<dbReference type="InterPro" id="IPR022644">
    <property type="entry name" value="De-COase2_N"/>
</dbReference>
<dbReference type="PRINTS" id="PR01179">
    <property type="entry name" value="ODADCRBXLASE"/>
</dbReference>
<feature type="binding site" evidence="5">
    <location>
        <position position="363"/>
    </location>
    <ligand>
        <name>substrate</name>
    </ligand>
</feature>
<reference evidence="10" key="1">
    <citation type="journal article" date="2022" name="Cell">
        <title>Design, construction, and in vivo augmentation of a complex gut microbiome.</title>
        <authorList>
            <person name="Cheng A.G."/>
            <person name="Ho P.Y."/>
            <person name="Aranda-Diaz A."/>
            <person name="Jain S."/>
            <person name="Yu F.B."/>
            <person name="Meng X."/>
            <person name="Wang M."/>
            <person name="Iakiviak M."/>
            <person name="Nagashima K."/>
            <person name="Zhao A."/>
            <person name="Murugkar P."/>
            <person name="Patil A."/>
            <person name="Atabakhsh K."/>
            <person name="Weakley A."/>
            <person name="Yan J."/>
            <person name="Brumbaugh A.R."/>
            <person name="Higginbottom S."/>
            <person name="Dimas A."/>
            <person name="Shiver A.L."/>
            <person name="Deutschbauer A."/>
            <person name="Neff N."/>
            <person name="Sonnenburg J.L."/>
            <person name="Huang K.C."/>
            <person name="Fischbach M.A."/>
        </authorList>
    </citation>
    <scope>NUCLEOTIDE SEQUENCE</scope>
    <source>
        <strain evidence="10">AP11</strain>
    </source>
</reference>
<dbReference type="Pfam" id="PF02784">
    <property type="entry name" value="Orn_Arg_deC_N"/>
    <property type="match status" value="1"/>
</dbReference>
<dbReference type="InterPro" id="IPR002986">
    <property type="entry name" value="DAP_deCOOHase_LysA"/>
</dbReference>
<dbReference type="CDD" id="cd06828">
    <property type="entry name" value="PLPDE_III_DapDC"/>
    <property type="match status" value="1"/>
</dbReference>
<comment type="pathway">
    <text evidence="5 7">Amino-acid biosynthesis; L-lysine biosynthesis via DAP pathway; L-lysine from DL-2,6-diaminopimelate: step 1/1.</text>
</comment>
<dbReference type="InterPro" id="IPR009006">
    <property type="entry name" value="Ala_racemase/Decarboxylase_C"/>
</dbReference>
<evidence type="ECO:0000256" key="1">
    <source>
        <dbReference type="ARBA" id="ARBA00001933"/>
    </source>
</evidence>
<dbReference type="InterPro" id="IPR029066">
    <property type="entry name" value="PLP-binding_barrel"/>
</dbReference>
<keyword evidence="2 5" id="KW-0210">Decarboxylase</keyword>
<evidence type="ECO:0000256" key="4">
    <source>
        <dbReference type="ARBA" id="ARBA00023239"/>
    </source>
</evidence>
<feature type="modified residue" description="N6-(pyridoxal phosphate)lysine" evidence="5">
    <location>
        <position position="48"/>
    </location>
</feature>
<keyword evidence="5 7" id="KW-0457">Lysine biosynthesis</keyword>
<keyword evidence="3 5" id="KW-0663">Pyridoxal phosphate</keyword>
<protein>
    <recommendedName>
        <fullName evidence="5 6">Diaminopimelate decarboxylase</fullName>
        <shortName evidence="5">DAP decarboxylase</shortName>
        <shortName evidence="5">DAPDC</shortName>
        <ecNumber evidence="5 6">4.1.1.20</ecNumber>
    </recommendedName>
</protein>
<dbReference type="InterPro" id="IPR022653">
    <property type="entry name" value="De-COase2_pyr-phos_BS"/>
</dbReference>
<dbReference type="PANTHER" id="PTHR43727">
    <property type="entry name" value="DIAMINOPIMELATE DECARBOXYLASE"/>
    <property type="match status" value="1"/>
</dbReference>